<feature type="domain" description="Ig-like" evidence="13">
    <location>
        <begin position="610"/>
        <end position="703"/>
    </location>
</feature>
<gene>
    <name evidence="16" type="primary">LOC118265174</name>
</gene>
<sequence length="1985" mass="217151">MSFIGFTALVALAAIGSVLCEDETIGPIFMKEPANRVDFSNTTGATVECAARGSPTPDIIWVRSDGTAVGDVPGLRQVQANGNLLFPPFRAEDYRQEVHAQVYACLARNSVGTIHSRDVNVRAAVNQFYESQVYDIYVIRGNAAVFKCHIPSFVSDHVQVVSWHDSENGEYTINENYEGKYLVLPSGELHIRDVGPEDGYKSYQCRTKHRLTGETRLSATKGRLVITEPTNKIAPRKDSTKHFEGWEVFTVSQMDVAYLTCQVAAYPSPVFRWYKFVEGTTRKQPVTLDDRVKQVSGTLIIKEAKVEDSGKYLCVVNNSVGGESVETVLTVTAPLKATVEPATQTVDFGRPAVFTCRYEGNPVKTITWLKDGKDMKHHDATLRIESVKKEDKGMYQCFIRNDQESAGASAELKLGGRFEPPLIRHSFGEQTFRSGPSLRLKCVASGNPTPDIAWLLDGEKLTSGERLQIGQFVTADGNVESHLNISSVHTNDGGLYTCIASSKVGSASHAARVNVYGLPYVRPMKKRPVVAGDNLIVHCPVAGYPIDSIVWERDNRVLPINRKQKVFPNGTLVIENVERMSDEATYTCVAKNSQGYTAKGTLEVQVMVPPLIMPFNFGEVPFNPGDTALVNCVATKGDLPLDISWTFSSETIDSSLQRDITTMPLNPRASILTINSVSANHQGNYTCIVQNAAGRAEYAATLVVNVPPRWIIEPTDKAFAQGSDAKVECKADGFPKPQVTWKRAEGDTPGDYKDLKPNNPNVKVEDGTLTIANIQKTNEGYYLCEAVNGIGSGLSAVILISVQAPPQFEIKMRNQTARRSEPAVLQCQAKGEKPIGIIWNMNNKRLEPKSDPRYTIREEILPGGVVSDLSIRRTERSDSALFTCVATNAFGSDDTSINMIIQEVPEAPYGLKVLDKSGRTVQLSWAAPYDGNSPIKKFLIEYKRAKGNWEKDIDRVLVPGDTTEAGVFSLRPATAYHIRIVAENELGTSEPSETVTIITAEEAPTGPPQDCKVDAVDKHTLRVTWKPPPPQDWNGDLQGYYVGYKLASSNKSFVFETVDISKESGKEHHLDILNLKTYTQYAIVVQAFNKMGSGPVSGEVRAYTAEGAPSAPPQDVLCTTLTAQTIRVSWVSPPLAAANGLIKAYKVIYGPSETWYDEKSKDTKITASSETILHGLKKFTNYSMEVLATTNGGDGVRSAPIHCQTEQDVPEAPRAVKALVMGQDSILVSWRPPAQPNGVVTHYNVYTQAQNAEPHPNKVPASQTSYSATELKAGRYDFWVTASTIIGEGQPSATASCSPSDKVPAKIASFDESFTATYKEDVKLPCLAVGVPPPNILWKVKGHPLEASERVRQLPEGSLQIAGVAREDAGEYSCHVDNQFGTDTVTHTLSVLAPPFPPQLSIASSSVSSLTLRLKPSVEVDQSPAAGYTIHYKQEFGDWETVQIPSTTDTYTLENLFCGSRYQLYVTAYNGIGTGEASDVVIARTRGSKPPVPRAADFIEVGSSSVTLHLKQWLDGGCPMSHFVVENKKKGAAEWNQISNAVKPGGNFVVLDLEPATWYVLRITAHNNAGFNVAEYEFATLTMTGGTIAPLPGNVGTDKELPPWVKAWLEPEVLVPILATIVVFIVGVVVICLTLARRNTPHRLRGQKDMYYDAVYNASQAALGGGGGTLDKRGGLRDELGYIAPPNRKLPPVPGSNYNTCDRVKRQAVIMGAHSTWDPRRHHYERVRRPRLRRAGSGDTASTGMEDEICPYATFHLLGFREEMDPSKALAFPHHHPAHAGTLAHPHPHHPAHSRAGSQSMPRANSRYARKNSQGGQSAIYSTAPEYDDPATCAEEDQYRARYSRPMYACGPEYDEPACCAPEDEQYTGAYGTPYSDHYGSRPSIAYVSGTRKCGGSPEPPPPPPRNANNDNNCSSSFNESKDSNEISEAECDQPRNYPVRAHTAKDGLHSEEMRKLIDRPEATTPIPQQAVHGRGLTAYDTVAV</sequence>
<feature type="domain" description="Ig-like" evidence="13">
    <location>
        <begin position="1304"/>
        <end position="1390"/>
    </location>
</feature>
<organism evidence="15 16">
    <name type="scientific">Spodoptera frugiperda</name>
    <name type="common">Fall armyworm</name>
    <dbReference type="NCBI Taxonomy" id="7108"/>
    <lineage>
        <taxon>Eukaryota</taxon>
        <taxon>Metazoa</taxon>
        <taxon>Ecdysozoa</taxon>
        <taxon>Arthropoda</taxon>
        <taxon>Hexapoda</taxon>
        <taxon>Insecta</taxon>
        <taxon>Pterygota</taxon>
        <taxon>Neoptera</taxon>
        <taxon>Endopterygota</taxon>
        <taxon>Lepidoptera</taxon>
        <taxon>Glossata</taxon>
        <taxon>Ditrysia</taxon>
        <taxon>Noctuoidea</taxon>
        <taxon>Noctuidae</taxon>
        <taxon>Amphipyrinae</taxon>
        <taxon>Spodoptera</taxon>
    </lineage>
</organism>
<dbReference type="FunFam" id="2.60.40.10:FF:000230">
    <property type="entry name" value="Down syndrome cell adhesion molecule, isoform D"/>
    <property type="match status" value="1"/>
</dbReference>
<dbReference type="SMART" id="SM00060">
    <property type="entry name" value="FN3"/>
    <property type="match status" value="6"/>
</dbReference>
<evidence type="ECO:0000256" key="12">
    <source>
        <dbReference type="SAM" id="SignalP"/>
    </source>
</evidence>
<proteinExistence type="predicted"/>
<feature type="domain" description="Fibronectin type-III" evidence="14">
    <location>
        <begin position="1492"/>
        <end position="1587"/>
    </location>
</feature>
<feature type="domain" description="Ig-like" evidence="13">
    <location>
        <begin position="806"/>
        <end position="898"/>
    </location>
</feature>
<dbReference type="Gene3D" id="2.60.40.10">
    <property type="entry name" value="Immunoglobulins"/>
    <property type="match status" value="16"/>
</dbReference>
<feature type="region of interest" description="Disordered" evidence="10">
    <location>
        <begin position="1872"/>
        <end position="1985"/>
    </location>
</feature>
<dbReference type="Proteomes" id="UP000829999">
    <property type="component" value="Chromosome 28"/>
</dbReference>
<dbReference type="InterPro" id="IPR013783">
    <property type="entry name" value="Ig-like_fold"/>
</dbReference>
<evidence type="ECO:0000313" key="15">
    <source>
        <dbReference type="Proteomes" id="UP000829999"/>
    </source>
</evidence>
<dbReference type="FunFam" id="2.60.40.10:FF:000719">
    <property type="entry name" value="nephrin isoform X1"/>
    <property type="match status" value="1"/>
</dbReference>
<dbReference type="Pfam" id="PF12355">
    <property type="entry name" value="Dscam_C"/>
    <property type="match status" value="1"/>
</dbReference>
<dbReference type="InterPro" id="IPR013098">
    <property type="entry name" value="Ig_I-set"/>
</dbReference>
<feature type="compositionally biased region" description="Low complexity" evidence="10">
    <location>
        <begin position="1907"/>
        <end position="1919"/>
    </location>
</feature>
<dbReference type="FunFam" id="2.60.40.10:FF:000394">
    <property type="entry name" value="Down syndrome cell adhesion molecule, isoform J"/>
    <property type="match status" value="1"/>
</dbReference>
<evidence type="ECO:0000313" key="16">
    <source>
        <dbReference type="RefSeq" id="XP_050561790.1"/>
    </source>
</evidence>
<keyword evidence="3 12" id="KW-0732">Signal</keyword>
<dbReference type="FunFam" id="2.60.40.10:FF:000308">
    <property type="entry name" value="Down syndrome cell adhesion molecule, isoform D"/>
    <property type="match status" value="1"/>
</dbReference>
<keyword evidence="7 11" id="KW-0472">Membrane</keyword>
<feature type="region of interest" description="Disordered" evidence="10">
    <location>
        <begin position="1771"/>
        <end position="1832"/>
    </location>
</feature>
<feature type="domain" description="Ig-like" evidence="13">
    <location>
        <begin position="334"/>
        <end position="413"/>
    </location>
</feature>
<dbReference type="FunFam" id="2.60.40.10:FF:000498">
    <property type="entry name" value="Down syndrome cell adhesion molecule, isoform J"/>
    <property type="match status" value="1"/>
</dbReference>
<keyword evidence="6 11" id="KW-1133">Transmembrane helix</keyword>
<dbReference type="GO" id="GO:0005886">
    <property type="term" value="C:plasma membrane"/>
    <property type="evidence" value="ECO:0007669"/>
    <property type="project" value="TreeGrafter"/>
</dbReference>
<evidence type="ECO:0000256" key="3">
    <source>
        <dbReference type="ARBA" id="ARBA00022729"/>
    </source>
</evidence>
<dbReference type="Pfam" id="PF13927">
    <property type="entry name" value="Ig_3"/>
    <property type="match status" value="4"/>
</dbReference>
<dbReference type="CDD" id="cd20958">
    <property type="entry name" value="IgI_5_Dscam"/>
    <property type="match status" value="1"/>
</dbReference>
<evidence type="ECO:0000256" key="8">
    <source>
        <dbReference type="ARBA" id="ARBA00023157"/>
    </source>
</evidence>
<name>A0A9R0EAP4_SPOFR</name>
<dbReference type="GO" id="GO:0070593">
    <property type="term" value="P:dendrite self-avoidance"/>
    <property type="evidence" value="ECO:0007669"/>
    <property type="project" value="TreeGrafter"/>
</dbReference>
<dbReference type="CDD" id="cd00096">
    <property type="entry name" value="Ig"/>
    <property type="match status" value="1"/>
</dbReference>
<keyword evidence="2 11" id="KW-0812">Transmembrane</keyword>
<dbReference type="InterPro" id="IPR021012">
    <property type="entry name" value="Dscam1_C"/>
</dbReference>
<feature type="domain" description="Ig-like" evidence="13">
    <location>
        <begin position="708"/>
        <end position="801"/>
    </location>
</feature>
<feature type="domain" description="Ig-like" evidence="13">
    <location>
        <begin position="141"/>
        <end position="218"/>
    </location>
</feature>
<feature type="domain" description="Ig-like" evidence="13">
    <location>
        <begin position="519"/>
        <end position="603"/>
    </location>
</feature>
<dbReference type="SUPFAM" id="SSF49265">
    <property type="entry name" value="Fibronectin type III"/>
    <property type="match status" value="3"/>
</dbReference>
<dbReference type="RefSeq" id="XP_050561790.1">
    <property type="nucleotide sequence ID" value="XM_050705833.1"/>
</dbReference>
<feature type="domain" description="Fibronectin type-III" evidence="14">
    <location>
        <begin position="1394"/>
        <end position="1488"/>
    </location>
</feature>
<dbReference type="Pfam" id="PF07679">
    <property type="entry name" value="I-set"/>
    <property type="match status" value="4"/>
</dbReference>
<keyword evidence="15" id="KW-1185">Reference proteome</keyword>
<dbReference type="PANTHER" id="PTHR10075">
    <property type="entry name" value="BASIGIN RELATED"/>
    <property type="match status" value="1"/>
</dbReference>
<dbReference type="InterPro" id="IPR007110">
    <property type="entry name" value="Ig-like_dom"/>
</dbReference>
<evidence type="ECO:0000256" key="4">
    <source>
        <dbReference type="ARBA" id="ARBA00022737"/>
    </source>
</evidence>
<evidence type="ECO:0000256" key="7">
    <source>
        <dbReference type="ARBA" id="ARBA00023136"/>
    </source>
</evidence>
<keyword evidence="9" id="KW-0393">Immunoglobulin domain</keyword>
<feature type="domain" description="Fibronectin type-III" evidence="14">
    <location>
        <begin position="907"/>
        <end position="1002"/>
    </location>
</feature>
<evidence type="ECO:0000256" key="9">
    <source>
        <dbReference type="ARBA" id="ARBA00023319"/>
    </source>
</evidence>
<dbReference type="GO" id="GO:0030424">
    <property type="term" value="C:axon"/>
    <property type="evidence" value="ECO:0007669"/>
    <property type="project" value="TreeGrafter"/>
</dbReference>
<feature type="domain" description="Fibronectin type-III" evidence="14">
    <location>
        <begin position="1212"/>
        <end position="1302"/>
    </location>
</feature>
<reference evidence="16" key="1">
    <citation type="submission" date="2025-08" db="UniProtKB">
        <authorList>
            <consortium name="RefSeq"/>
        </authorList>
    </citation>
    <scope>IDENTIFICATION</scope>
    <source>
        <tissue evidence="16">Whole larval tissue</tissue>
    </source>
</reference>
<dbReference type="SUPFAM" id="SSF48726">
    <property type="entry name" value="Immunoglobulin"/>
    <property type="match status" value="10"/>
</dbReference>
<feature type="signal peptide" evidence="12">
    <location>
        <begin position="1"/>
        <end position="20"/>
    </location>
</feature>
<evidence type="ECO:0000256" key="1">
    <source>
        <dbReference type="ARBA" id="ARBA00004167"/>
    </source>
</evidence>
<dbReference type="InterPro" id="IPR003961">
    <property type="entry name" value="FN3_dom"/>
</dbReference>
<comment type="subcellular location">
    <subcellularLocation>
        <location evidence="1">Membrane</location>
        <topology evidence="1">Single-pass membrane protein</topology>
    </subcellularLocation>
</comment>
<dbReference type="PROSITE" id="PS50835">
    <property type="entry name" value="IG_LIKE"/>
    <property type="match status" value="10"/>
</dbReference>
<dbReference type="InterPro" id="IPR036179">
    <property type="entry name" value="Ig-like_dom_sf"/>
</dbReference>
<evidence type="ECO:0000256" key="10">
    <source>
        <dbReference type="SAM" id="MobiDB-lite"/>
    </source>
</evidence>
<dbReference type="FunFam" id="2.60.40.10:FF:000311">
    <property type="entry name" value="Down syndrome cell adhesion molecule, isoform D"/>
    <property type="match status" value="1"/>
</dbReference>
<feature type="domain" description="Fibronectin type-III" evidence="14">
    <location>
        <begin position="1112"/>
        <end position="1208"/>
    </location>
</feature>
<dbReference type="FunFam" id="2.60.40.10:FF:000093">
    <property type="entry name" value="Down syndrome cell adhesion molecule, isoform B"/>
    <property type="match status" value="1"/>
</dbReference>
<dbReference type="InterPro" id="IPR036116">
    <property type="entry name" value="FN3_sf"/>
</dbReference>
<dbReference type="SMART" id="SM00408">
    <property type="entry name" value="IGc2"/>
    <property type="match status" value="9"/>
</dbReference>
<dbReference type="GO" id="GO:0042802">
    <property type="term" value="F:identical protein binding"/>
    <property type="evidence" value="ECO:0007669"/>
    <property type="project" value="UniProtKB-ARBA"/>
</dbReference>
<dbReference type="CTD" id="35652"/>
<evidence type="ECO:0000259" key="13">
    <source>
        <dbReference type="PROSITE" id="PS50835"/>
    </source>
</evidence>
<dbReference type="GO" id="GO:0098632">
    <property type="term" value="F:cell-cell adhesion mediator activity"/>
    <property type="evidence" value="ECO:0007669"/>
    <property type="project" value="TreeGrafter"/>
</dbReference>
<dbReference type="GO" id="GO:0007411">
    <property type="term" value="P:axon guidance"/>
    <property type="evidence" value="ECO:0007669"/>
    <property type="project" value="TreeGrafter"/>
</dbReference>
<evidence type="ECO:0000259" key="14">
    <source>
        <dbReference type="PROSITE" id="PS50853"/>
    </source>
</evidence>
<dbReference type="CDD" id="cd20956">
    <property type="entry name" value="IgI_4_Dscam"/>
    <property type="match status" value="1"/>
</dbReference>
<dbReference type="PROSITE" id="PS50853">
    <property type="entry name" value="FN3"/>
    <property type="match status" value="6"/>
</dbReference>
<dbReference type="FunFam" id="2.60.40.10:FF:000310">
    <property type="entry name" value="Down syndrome cell adhesion molecule, isoform D"/>
    <property type="match status" value="1"/>
</dbReference>
<feature type="domain" description="Ig-like" evidence="13">
    <location>
        <begin position="229"/>
        <end position="330"/>
    </location>
</feature>
<dbReference type="Pfam" id="PF00041">
    <property type="entry name" value="fn3"/>
    <property type="match status" value="5"/>
</dbReference>
<dbReference type="SMART" id="SM00409">
    <property type="entry name" value="IG"/>
    <property type="match status" value="9"/>
</dbReference>
<dbReference type="InterPro" id="IPR056754">
    <property type="entry name" value="DSCAM/DSCAML_C"/>
</dbReference>
<protein>
    <submittedName>
        <fullName evidence="16">Cell adhesion molecule Dscam2 isoform X16</fullName>
    </submittedName>
</protein>
<evidence type="ECO:0000256" key="11">
    <source>
        <dbReference type="SAM" id="Phobius"/>
    </source>
</evidence>
<keyword evidence="5" id="KW-0130">Cell adhesion</keyword>
<feature type="chain" id="PRO_5040177286" evidence="12">
    <location>
        <begin position="21"/>
        <end position="1985"/>
    </location>
</feature>
<dbReference type="GO" id="GO:0007156">
    <property type="term" value="P:homophilic cell adhesion via plasma membrane adhesion molecules"/>
    <property type="evidence" value="ECO:0007669"/>
    <property type="project" value="TreeGrafter"/>
</dbReference>
<dbReference type="PANTHER" id="PTHR10075:SF100">
    <property type="entry name" value="FASCICLIN-2"/>
    <property type="match status" value="1"/>
</dbReference>
<evidence type="ECO:0000256" key="5">
    <source>
        <dbReference type="ARBA" id="ARBA00022889"/>
    </source>
</evidence>
<feature type="compositionally biased region" description="Basic and acidic residues" evidence="10">
    <location>
        <begin position="1944"/>
        <end position="1962"/>
    </location>
</feature>
<dbReference type="InterPro" id="IPR003599">
    <property type="entry name" value="Ig_sub"/>
</dbReference>
<feature type="domain" description="Ig-like" evidence="13">
    <location>
        <begin position="27"/>
        <end position="120"/>
    </location>
</feature>
<dbReference type="FunFam" id="2.60.40.10:FF:000302">
    <property type="entry name" value="Down syndrome cell adhesion molecule, isoform D"/>
    <property type="match status" value="1"/>
</dbReference>
<dbReference type="GeneID" id="118265174"/>
<accession>A0A9R0EAP4</accession>
<feature type="domain" description="Fibronectin type-III" evidence="14">
    <location>
        <begin position="1007"/>
        <end position="1107"/>
    </location>
</feature>
<dbReference type="InterPro" id="IPR003598">
    <property type="entry name" value="Ig_sub2"/>
</dbReference>
<evidence type="ECO:0000256" key="2">
    <source>
        <dbReference type="ARBA" id="ARBA00022692"/>
    </source>
</evidence>
<feature type="compositionally biased region" description="Polar residues" evidence="10">
    <location>
        <begin position="1811"/>
        <end position="1821"/>
    </location>
</feature>
<dbReference type="FunFam" id="2.60.40.10:FF:000324">
    <property type="entry name" value="Down syndrome cell adhesion molecule, isoform D"/>
    <property type="match status" value="1"/>
</dbReference>
<dbReference type="FunFam" id="2.60.40.10:FF:000410">
    <property type="entry name" value="Down syndrome cell adhesion molecule, isoform H"/>
    <property type="match status" value="1"/>
</dbReference>
<dbReference type="FunFam" id="2.60.40.10:FF:000017">
    <property type="entry name" value="Down syndrome cell adhesion molecule b"/>
    <property type="match status" value="2"/>
</dbReference>
<dbReference type="Pfam" id="PF25059">
    <property type="entry name" value="FN3_DSCAM-DSCAML_C"/>
    <property type="match status" value="1"/>
</dbReference>
<keyword evidence="4" id="KW-0677">Repeat</keyword>
<evidence type="ECO:0000256" key="6">
    <source>
        <dbReference type="ARBA" id="ARBA00022989"/>
    </source>
</evidence>
<keyword evidence="8" id="KW-1015">Disulfide bond</keyword>
<feature type="transmembrane region" description="Helical" evidence="11">
    <location>
        <begin position="1613"/>
        <end position="1636"/>
    </location>
</feature>
<feature type="domain" description="Ig-like" evidence="13">
    <location>
        <begin position="420"/>
        <end position="514"/>
    </location>
</feature>
<dbReference type="CDD" id="cd00063">
    <property type="entry name" value="FN3"/>
    <property type="match status" value="6"/>
</dbReference>